<dbReference type="PRINTS" id="PR00742">
    <property type="entry name" value="GLHYDRLASE35"/>
</dbReference>
<keyword evidence="12" id="KW-0326">Glycosidase</keyword>
<dbReference type="SUPFAM" id="SSF117100">
    <property type="entry name" value="Beta-galactosidase LacA, domain 3"/>
    <property type="match status" value="1"/>
</dbReference>
<dbReference type="FunFam" id="2.60.120.260:FF:000065">
    <property type="entry name" value="Beta-galactosidase A"/>
    <property type="match status" value="1"/>
</dbReference>
<evidence type="ECO:0000256" key="11">
    <source>
        <dbReference type="ARBA" id="ARBA00023277"/>
    </source>
</evidence>
<dbReference type="Proteomes" id="UP000184383">
    <property type="component" value="Unassembled WGS sequence"/>
</dbReference>
<evidence type="ECO:0000256" key="17">
    <source>
        <dbReference type="SAM" id="SignalP"/>
    </source>
</evidence>
<dbReference type="EMBL" id="KV878211">
    <property type="protein sequence ID" value="OJJ36745.1"/>
    <property type="molecule type" value="Genomic_DNA"/>
</dbReference>
<dbReference type="Pfam" id="PF13363">
    <property type="entry name" value="BetaGal_dom3"/>
    <property type="match status" value="1"/>
</dbReference>
<dbReference type="SMART" id="SM01029">
    <property type="entry name" value="BetaGal_dom2"/>
    <property type="match status" value="1"/>
</dbReference>
<evidence type="ECO:0000256" key="4">
    <source>
        <dbReference type="ARBA" id="ARBA00009809"/>
    </source>
</evidence>
<evidence type="ECO:0000256" key="8">
    <source>
        <dbReference type="ARBA" id="ARBA00022801"/>
    </source>
</evidence>
<evidence type="ECO:0000313" key="20">
    <source>
        <dbReference type="Proteomes" id="UP000184383"/>
    </source>
</evidence>
<dbReference type="EC" id="3.2.1.23" evidence="5"/>
<keyword evidence="13" id="KW-0624">Polysaccharide degradation</keyword>
<keyword evidence="20" id="KW-1185">Reference proteome</keyword>
<reference evidence="20" key="1">
    <citation type="journal article" date="2017" name="Genome Biol.">
        <title>Comparative genomics reveals high biological diversity and specific adaptations in the industrially and medically important fungal genus Aspergillus.</title>
        <authorList>
            <person name="de Vries R.P."/>
            <person name="Riley R."/>
            <person name="Wiebenga A."/>
            <person name="Aguilar-Osorio G."/>
            <person name="Amillis S."/>
            <person name="Uchima C.A."/>
            <person name="Anderluh G."/>
            <person name="Asadollahi M."/>
            <person name="Askin M."/>
            <person name="Barry K."/>
            <person name="Battaglia E."/>
            <person name="Bayram O."/>
            <person name="Benocci T."/>
            <person name="Braus-Stromeyer S.A."/>
            <person name="Caldana C."/>
            <person name="Canovas D."/>
            <person name="Cerqueira G.C."/>
            <person name="Chen F."/>
            <person name="Chen W."/>
            <person name="Choi C."/>
            <person name="Clum A."/>
            <person name="Dos Santos R.A."/>
            <person name="Damasio A.R."/>
            <person name="Diallinas G."/>
            <person name="Emri T."/>
            <person name="Fekete E."/>
            <person name="Flipphi M."/>
            <person name="Freyberg S."/>
            <person name="Gallo A."/>
            <person name="Gournas C."/>
            <person name="Habgood R."/>
            <person name="Hainaut M."/>
            <person name="Harispe M.L."/>
            <person name="Henrissat B."/>
            <person name="Hilden K.S."/>
            <person name="Hope R."/>
            <person name="Hossain A."/>
            <person name="Karabika E."/>
            <person name="Karaffa L."/>
            <person name="Karanyi Z."/>
            <person name="Krasevec N."/>
            <person name="Kuo A."/>
            <person name="Kusch H."/>
            <person name="LaButti K."/>
            <person name="Lagendijk E.L."/>
            <person name="Lapidus A."/>
            <person name="Levasseur A."/>
            <person name="Lindquist E."/>
            <person name="Lipzen A."/>
            <person name="Logrieco A.F."/>
            <person name="MacCabe A."/>
            <person name="Maekelae M.R."/>
            <person name="Malavazi I."/>
            <person name="Melin P."/>
            <person name="Meyer V."/>
            <person name="Mielnichuk N."/>
            <person name="Miskei M."/>
            <person name="Molnar A.P."/>
            <person name="Mule G."/>
            <person name="Ngan C.Y."/>
            <person name="Orejas M."/>
            <person name="Orosz E."/>
            <person name="Ouedraogo J.P."/>
            <person name="Overkamp K.M."/>
            <person name="Park H.-S."/>
            <person name="Perrone G."/>
            <person name="Piumi F."/>
            <person name="Punt P.J."/>
            <person name="Ram A.F."/>
            <person name="Ramon A."/>
            <person name="Rauscher S."/>
            <person name="Record E."/>
            <person name="Riano-Pachon D.M."/>
            <person name="Robert V."/>
            <person name="Roehrig J."/>
            <person name="Ruller R."/>
            <person name="Salamov A."/>
            <person name="Salih N.S."/>
            <person name="Samson R.A."/>
            <person name="Sandor E."/>
            <person name="Sanguinetti M."/>
            <person name="Schuetze T."/>
            <person name="Sepcic K."/>
            <person name="Shelest E."/>
            <person name="Sherlock G."/>
            <person name="Sophianopoulou V."/>
            <person name="Squina F.M."/>
            <person name="Sun H."/>
            <person name="Susca A."/>
            <person name="Todd R.B."/>
            <person name="Tsang A."/>
            <person name="Unkles S.E."/>
            <person name="van de Wiele N."/>
            <person name="van Rossen-Uffink D."/>
            <person name="Oliveira J.V."/>
            <person name="Vesth T.C."/>
            <person name="Visser J."/>
            <person name="Yu J.-H."/>
            <person name="Zhou M."/>
            <person name="Andersen M.R."/>
            <person name="Archer D.B."/>
            <person name="Baker S.E."/>
            <person name="Benoit I."/>
            <person name="Brakhage A.A."/>
            <person name="Braus G.H."/>
            <person name="Fischer R."/>
            <person name="Frisvad J.C."/>
            <person name="Goldman G.H."/>
            <person name="Houbraken J."/>
            <person name="Oakley B."/>
            <person name="Pocsi I."/>
            <person name="Scazzocchio C."/>
            <person name="Seiboth B."/>
            <person name="vanKuyk P.A."/>
            <person name="Wortman J."/>
            <person name="Dyer P.S."/>
            <person name="Grigoriev I.V."/>
        </authorList>
    </citation>
    <scope>NUCLEOTIDE SEQUENCE [LARGE SCALE GENOMIC DNA]</scope>
    <source>
        <strain evidence="20">DTO 134E9</strain>
    </source>
</reference>
<dbReference type="InterPro" id="IPR025972">
    <property type="entry name" value="BetaGal_dom3"/>
</dbReference>
<keyword evidence="6" id="KW-0964">Secreted</keyword>
<dbReference type="Pfam" id="PF10435">
    <property type="entry name" value="BetaGal_dom2"/>
    <property type="match status" value="1"/>
</dbReference>
<dbReference type="STRING" id="1073089.A0A1L9RP69"/>
<dbReference type="AlphaFoldDB" id="A0A1L9RP69"/>
<dbReference type="Pfam" id="PF01301">
    <property type="entry name" value="Glyco_hydro_35"/>
    <property type="match status" value="1"/>
</dbReference>
<dbReference type="InterPro" id="IPR008979">
    <property type="entry name" value="Galactose-bd-like_sf"/>
</dbReference>
<evidence type="ECO:0000313" key="19">
    <source>
        <dbReference type="EMBL" id="OJJ36745.1"/>
    </source>
</evidence>
<gene>
    <name evidence="19" type="ORF">ASPWEDRAFT_170254</name>
</gene>
<dbReference type="GeneID" id="63746434"/>
<evidence type="ECO:0000256" key="13">
    <source>
        <dbReference type="ARBA" id="ARBA00023326"/>
    </source>
</evidence>
<feature type="domain" description="Beta-galactosidase" evidence="18">
    <location>
        <begin position="379"/>
        <end position="556"/>
    </location>
</feature>
<dbReference type="InterPro" id="IPR036833">
    <property type="entry name" value="BetaGal_dom3_sf"/>
</dbReference>
<evidence type="ECO:0000256" key="3">
    <source>
        <dbReference type="ARBA" id="ARBA00004613"/>
    </source>
</evidence>
<feature type="signal peptide" evidence="17">
    <location>
        <begin position="1"/>
        <end position="20"/>
    </location>
</feature>
<keyword evidence="9" id="KW-1015">Disulfide bond</keyword>
<feature type="chain" id="PRO_5012838060" description="Probable beta-galactosidase C" evidence="17">
    <location>
        <begin position="21"/>
        <end position="982"/>
    </location>
</feature>
<evidence type="ECO:0000256" key="15">
    <source>
        <dbReference type="ARBA" id="ARBA00042635"/>
    </source>
</evidence>
<evidence type="ECO:0000256" key="14">
    <source>
        <dbReference type="ARBA" id="ARBA00040694"/>
    </source>
</evidence>
<evidence type="ECO:0000256" key="9">
    <source>
        <dbReference type="ARBA" id="ARBA00023157"/>
    </source>
</evidence>
<evidence type="ECO:0000256" key="7">
    <source>
        <dbReference type="ARBA" id="ARBA00022729"/>
    </source>
</evidence>
<dbReference type="Gene3D" id="2.102.20.10">
    <property type="entry name" value="Beta-galactosidase, domain 2"/>
    <property type="match status" value="1"/>
</dbReference>
<keyword evidence="7 17" id="KW-0732">Signal</keyword>
<comment type="function">
    <text evidence="2">Cleaves beta-linked terminal galactosyl residues from gangliosides, glycoproteins, and glycosaminoglycans.</text>
</comment>
<evidence type="ECO:0000256" key="16">
    <source>
        <dbReference type="RuleBase" id="RU003679"/>
    </source>
</evidence>
<dbReference type="FunFam" id="3.20.20.80:FF:000040">
    <property type="entry name" value="Beta-galactosidase A"/>
    <property type="match status" value="1"/>
</dbReference>
<name>A0A1L9RP69_ASPWE</name>
<proteinExistence type="inferred from homology"/>
<dbReference type="PANTHER" id="PTHR23421">
    <property type="entry name" value="BETA-GALACTOSIDASE RELATED"/>
    <property type="match status" value="1"/>
</dbReference>
<dbReference type="SUPFAM" id="SSF51445">
    <property type="entry name" value="(Trans)glycosidases"/>
    <property type="match status" value="1"/>
</dbReference>
<dbReference type="GO" id="GO:0004565">
    <property type="term" value="F:beta-galactosidase activity"/>
    <property type="evidence" value="ECO:0007669"/>
    <property type="project" value="UniProtKB-EC"/>
</dbReference>
<dbReference type="FunFam" id="2.102.20.10:FF:000001">
    <property type="entry name" value="Beta-galactosidase A"/>
    <property type="match status" value="1"/>
</dbReference>
<comment type="similarity">
    <text evidence="4 16">Belongs to the glycosyl hydrolase 35 family.</text>
</comment>
<dbReference type="Gene3D" id="3.20.20.80">
    <property type="entry name" value="Glycosidases"/>
    <property type="match status" value="1"/>
</dbReference>
<dbReference type="InterPro" id="IPR037110">
    <property type="entry name" value="Betagal_dom2_sf"/>
</dbReference>
<comment type="catalytic activity">
    <reaction evidence="1">
        <text>Hydrolysis of terminal non-reducing beta-D-galactose residues in beta-D-galactosides.</text>
        <dbReference type="EC" id="3.2.1.23"/>
    </reaction>
</comment>
<dbReference type="InterPro" id="IPR025300">
    <property type="entry name" value="BetaGal_jelly_roll_dom"/>
</dbReference>
<dbReference type="VEuPathDB" id="FungiDB:ASPWEDRAFT_170254"/>
<dbReference type="FunFam" id="2.60.120.260:FF:000144">
    <property type="entry name" value="Probable beta-galactosidase C"/>
    <property type="match status" value="1"/>
</dbReference>
<dbReference type="SUPFAM" id="SSF49785">
    <property type="entry name" value="Galactose-binding domain-like"/>
    <property type="match status" value="2"/>
</dbReference>
<dbReference type="Gene3D" id="2.60.120.260">
    <property type="entry name" value="Galactose-binding domain-like"/>
    <property type="match status" value="2"/>
</dbReference>
<dbReference type="Gene3D" id="2.60.390.10">
    <property type="entry name" value="Beta-galactosidase, domain 3"/>
    <property type="match status" value="1"/>
</dbReference>
<protein>
    <recommendedName>
        <fullName evidence="14">Probable beta-galactosidase C</fullName>
        <ecNumber evidence="5">3.2.1.23</ecNumber>
    </recommendedName>
    <alternativeName>
        <fullName evidence="15">Lactase C</fullName>
    </alternativeName>
</protein>
<sequence>MRILGFLCLTLLEILASVSGTDNGKTTDVTWDKYSLSVKGERLFVFSGEFHYQRLPVPELWLDVFQKLRANGFNAISVYFFWSFHSASEDEFDFETGAHDIQRLFDYAKEAGLYVIARAGPYCNAETSAGGFALWAANGQMGSERTSDEAYYEEWHPWILKVGKIIADNQITNGGPVILNQHENELQETVYDSDNTLVKYMEQIADAFDDAGVVVPSSHNEKGMRAVSWSTDYHNVGGAVNVYGLDSYPGGMSCTNPNSGFNLVRTYYQWFQNYSFTQPEYVPEFEGGWFQPWGGSFYDSCAAELSPEFADVYYKNNIGSRITLQNLYMVFGGTNWGHSAAPVVYTSYDYSAPLRETREIRDKLKQTKLIGLFTRVSTDLVKTDMEGNGTSYTSDESIYTWALRNPDTNAGFYVVAHDTSSSREVTKFSLNANTSTGAILISDIELDGRQSKIIVTDYRVGNSTTLLYSSAEVLTYAILDVKVVVFYLNVGQKGVFAFKDAPSDLEFKTYGSSNVSTSETSHGSQYAYTQTEGATVVKFSNGVLVYLLDQKSAWNFFAPPTISNPKVNPEEHIFVLGPYLVRGVSIDRDTVEITGDNANTTSLEVYTGDANVQKVKWNGNEIQTTKTPYGSLVSKAPGAEDVDISLPTLGPWKAQDTLPETQPEYDDSRWTWCNKSKSVNSISPLSLPVLYSGDYGYHAGTKIYRGRFDGTNATGANVTVQNGVAAGWAAWLNGKYVGGSAGDSRLVATWDVLDFDRSTLKPYGNILTVVADYTGHDQNSQKPLGTQNPRGIMGATLVGGGNFTSWRLQGNAGGEQNIDPVRGPMNEGGLYGERMGWHLPGYTPPESAWDSSPLDGVLGAEGRFYTTSFKLDLDRDLDVPIGLRVGAPEGTEAVIQIFMNGYQFGHYLPHIGPQTTFPFPPGVINNRGENKLVISMWALTDAGARLERVELVAYAKYRSGFDFNQDWGYLQPGWKEDRGTYA</sequence>
<keyword evidence="8" id="KW-0378">Hydrolase</keyword>
<dbReference type="InterPro" id="IPR018954">
    <property type="entry name" value="Betagal_dom2"/>
</dbReference>
<dbReference type="RefSeq" id="XP_040690421.1">
    <property type="nucleotide sequence ID" value="XM_040830586.1"/>
</dbReference>
<dbReference type="Pfam" id="PF13364">
    <property type="entry name" value="BetaGal_ABD2"/>
    <property type="match status" value="2"/>
</dbReference>
<dbReference type="InterPro" id="IPR001944">
    <property type="entry name" value="Glycoside_Hdrlase_35"/>
</dbReference>
<evidence type="ECO:0000259" key="18">
    <source>
        <dbReference type="SMART" id="SM01029"/>
    </source>
</evidence>
<evidence type="ECO:0000256" key="12">
    <source>
        <dbReference type="ARBA" id="ARBA00023295"/>
    </source>
</evidence>
<evidence type="ECO:0000256" key="10">
    <source>
        <dbReference type="ARBA" id="ARBA00023180"/>
    </source>
</evidence>
<evidence type="ECO:0000256" key="5">
    <source>
        <dbReference type="ARBA" id="ARBA00012756"/>
    </source>
</evidence>
<keyword evidence="10" id="KW-0325">Glycoprotein</keyword>
<evidence type="ECO:0000256" key="6">
    <source>
        <dbReference type="ARBA" id="ARBA00022525"/>
    </source>
</evidence>
<evidence type="ECO:0000256" key="1">
    <source>
        <dbReference type="ARBA" id="ARBA00001412"/>
    </source>
</evidence>
<dbReference type="GO" id="GO:0005576">
    <property type="term" value="C:extracellular region"/>
    <property type="evidence" value="ECO:0007669"/>
    <property type="project" value="UniProtKB-SubCell"/>
</dbReference>
<evidence type="ECO:0000256" key="2">
    <source>
        <dbReference type="ARBA" id="ARBA00002691"/>
    </source>
</evidence>
<dbReference type="GO" id="GO:0000272">
    <property type="term" value="P:polysaccharide catabolic process"/>
    <property type="evidence" value="ECO:0007669"/>
    <property type="project" value="UniProtKB-KW"/>
</dbReference>
<dbReference type="OrthoDB" id="1657402at2759"/>
<dbReference type="InterPro" id="IPR031330">
    <property type="entry name" value="Gly_Hdrlase_35_cat"/>
</dbReference>
<dbReference type="SUPFAM" id="SSF51011">
    <property type="entry name" value="Glycosyl hydrolase domain"/>
    <property type="match status" value="1"/>
</dbReference>
<comment type="subcellular location">
    <subcellularLocation>
        <location evidence="3">Secreted</location>
    </subcellularLocation>
</comment>
<organism evidence="19 20">
    <name type="scientific">Aspergillus wentii DTO 134E9</name>
    <dbReference type="NCBI Taxonomy" id="1073089"/>
    <lineage>
        <taxon>Eukaryota</taxon>
        <taxon>Fungi</taxon>
        <taxon>Dikarya</taxon>
        <taxon>Ascomycota</taxon>
        <taxon>Pezizomycotina</taxon>
        <taxon>Eurotiomycetes</taxon>
        <taxon>Eurotiomycetidae</taxon>
        <taxon>Eurotiales</taxon>
        <taxon>Aspergillaceae</taxon>
        <taxon>Aspergillus</taxon>
        <taxon>Aspergillus subgen. Cremei</taxon>
    </lineage>
</organism>
<dbReference type="InterPro" id="IPR017853">
    <property type="entry name" value="GH"/>
</dbReference>
<keyword evidence="11" id="KW-0119">Carbohydrate metabolism</keyword>
<accession>A0A1L9RP69</accession>